<dbReference type="InterPro" id="IPR002018">
    <property type="entry name" value="CarbesteraseB"/>
</dbReference>
<feature type="domain" description="Carboxylesterase type B" evidence="2">
    <location>
        <begin position="35"/>
        <end position="498"/>
    </location>
</feature>
<dbReference type="InterPro" id="IPR029058">
    <property type="entry name" value="AB_hydrolase_fold"/>
</dbReference>
<name>A0A6A6HPI8_VIRVR</name>
<dbReference type="AlphaFoldDB" id="A0A6A6HPI8"/>
<evidence type="ECO:0000256" key="1">
    <source>
        <dbReference type="SAM" id="SignalP"/>
    </source>
</evidence>
<dbReference type="Proteomes" id="UP000800092">
    <property type="component" value="Unassembled WGS sequence"/>
</dbReference>
<gene>
    <name evidence="3" type="ORF">EV356DRAFT_502450</name>
</gene>
<dbReference type="Gene3D" id="3.40.50.1820">
    <property type="entry name" value="alpha/beta hydrolase"/>
    <property type="match status" value="1"/>
</dbReference>
<reference evidence="3" key="1">
    <citation type="journal article" date="2020" name="Stud. Mycol.">
        <title>101 Dothideomycetes genomes: a test case for predicting lifestyles and emergence of pathogens.</title>
        <authorList>
            <person name="Haridas S."/>
            <person name="Albert R."/>
            <person name="Binder M."/>
            <person name="Bloem J."/>
            <person name="Labutti K."/>
            <person name="Salamov A."/>
            <person name="Andreopoulos B."/>
            <person name="Baker S."/>
            <person name="Barry K."/>
            <person name="Bills G."/>
            <person name="Bluhm B."/>
            <person name="Cannon C."/>
            <person name="Castanera R."/>
            <person name="Culley D."/>
            <person name="Daum C."/>
            <person name="Ezra D."/>
            <person name="Gonzalez J."/>
            <person name="Henrissat B."/>
            <person name="Kuo A."/>
            <person name="Liang C."/>
            <person name="Lipzen A."/>
            <person name="Lutzoni F."/>
            <person name="Magnuson J."/>
            <person name="Mondo S."/>
            <person name="Nolan M."/>
            <person name="Ohm R."/>
            <person name="Pangilinan J."/>
            <person name="Park H.-J."/>
            <person name="Ramirez L."/>
            <person name="Alfaro M."/>
            <person name="Sun H."/>
            <person name="Tritt A."/>
            <person name="Yoshinaga Y."/>
            <person name="Zwiers L.-H."/>
            <person name="Turgeon B."/>
            <person name="Goodwin S."/>
            <person name="Spatafora J."/>
            <person name="Crous P."/>
            <person name="Grigoriev I."/>
        </authorList>
    </citation>
    <scope>NUCLEOTIDE SEQUENCE</scope>
    <source>
        <strain evidence="3">Tuck. ex Michener</strain>
    </source>
</reference>
<evidence type="ECO:0000313" key="3">
    <source>
        <dbReference type="EMBL" id="KAF2239390.1"/>
    </source>
</evidence>
<feature type="chain" id="PRO_5025668699" evidence="1">
    <location>
        <begin position="19"/>
        <end position="529"/>
    </location>
</feature>
<dbReference type="PANTHER" id="PTHR11559">
    <property type="entry name" value="CARBOXYLESTERASE"/>
    <property type="match status" value="1"/>
</dbReference>
<protein>
    <submittedName>
        <fullName evidence="3">Putative triacylglycerol lipase</fullName>
    </submittedName>
</protein>
<evidence type="ECO:0000259" key="2">
    <source>
        <dbReference type="Pfam" id="PF00135"/>
    </source>
</evidence>
<dbReference type="PROSITE" id="PS00941">
    <property type="entry name" value="CARBOXYLESTERASE_B_2"/>
    <property type="match status" value="1"/>
</dbReference>
<dbReference type="Pfam" id="PF00135">
    <property type="entry name" value="COesterase"/>
    <property type="match status" value="1"/>
</dbReference>
<dbReference type="EMBL" id="ML991773">
    <property type="protein sequence ID" value="KAF2239390.1"/>
    <property type="molecule type" value="Genomic_DNA"/>
</dbReference>
<dbReference type="OrthoDB" id="408631at2759"/>
<dbReference type="InterPro" id="IPR050309">
    <property type="entry name" value="Type-B_Carboxylest/Lipase"/>
</dbReference>
<dbReference type="SUPFAM" id="SSF53474">
    <property type="entry name" value="alpha/beta-Hydrolases"/>
    <property type="match status" value="1"/>
</dbReference>
<sequence length="529" mass="57221">MSVLKFLSFVAAFQSVSAVEPLVDLGHSRYQGVPLQNGITQWLGLRYGAPPVGNLRFAAPQDPPRNGSLQIADTHGNICIGTGQAANATGYGEDCLFLDIYAPSNATENSKLGVYFFIQGGGFNTNSNPNLNGSGIVTAGDLQVITVAINYRVGAYGFLAAQEVASPNNGLKDQRKALEWVQKNICKFGGDPSRVTMAGDSAGAASVTLQLTAYGGRDDRLFSATAAESQSFAAVRTVNESQYQYDALVIRTGCASAQDTLACLRGLNTTYFQSQSFNIPFPGASSPPLYMYGPTLDNDFVTDYTYSAFDKGAFVHVPGIYGDDTNEGTIFTPNTTATIGDSDNFLKNQFPALTLQQLAKINSLYPVDGTPTFVNTSRFWRQASNAYGEVRYICPGIFISRKYSELNVPIWNYHWDVVDPTQGVEGFGVPHTVEVNAIWGPNNTNGGAPASYNTTNAAIVPVAQGYWTSFVRANNPNTHRFKGTPHWDQYGTSEARIHFVTNATAIETVPEDQRSRCSYLSSIGVDLKQ</sequence>
<feature type="signal peptide" evidence="1">
    <location>
        <begin position="1"/>
        <end position="18"/>
    </location>
</feature>
<dbReference type="InterPro" id="IPR019819">
    <property type="entry name" value="Carboxylesterase_B_CS"/>
</dbReference>
<proteinExistence type="predicted"/>
<accession>A0A6A6HPI8</accession>
<keyword evidence="1" id="KW-0732">Signal</keyword>
<organism evidence="3 4">
    <name type="scientific">Viridothelium virens</name>
    <name type="common">Speckled blister lichen</name>
    <name type="synonym">Trypethelium virens</name>
    <dbReference type="NCBI Taxonomy" id="1048519"/>
    <lineage>
        <taxon>Eukaryota</taxon>
        <taxon>Fungi</taxon>
        <taxon>Dikarya</taxon>
        <taxon>Ascomycota</taxon>
        <taxon>Pezizomycotina</taxon>
        <taxon>Dothideomycetes</taxon>
        <taxon>Dothideomycetes incertae sedis</taxon>
        <taxon>Trypetheliales</taxon>
        <taxon>Trypetheliaceae</taxon>
        <taxon>Viridothelium</taxon>
    </lineage>
</organism>
<evidence type="ECO:0000313" key="4">
    <source>
        <dbReference type="Proteomes" id="UP000800092"/>
    </source>
</evidence>
<keyword evidence="4" id="KW-1185">Reference proteome</keyword>